<dbReference type="NCBIfam" id="TIGR00229">
    <property type="entry name" value="sensory_box"/>
    <property type="match status" value="1"/>
</dbReference>
<feature type="domain" description="PAS" evidence="11">
    <location>
        <begin position="56"/>
        <end position="129"/>
    </location>
</feature>
<feature type="region of interest" description="Disordered" evidence="9">
    <location>
        <begin position="331"/>
        <end position="377"/>
    </location>
</feature>
<keyword evidence="14" id="KW-1185">Reference proteome</keyword>
<evidence type="ECO:0000256" key="1">
    <source>
        <dbReference type="ARBA" id="ARBA00022527"/>
    </source>
</evidence>
<evidence type="ECO:0000313" key="13">
    <source>
        <dbReference type="EMBL" id="GLI62865.1"/>
    </source>
</evidence>
<evidence type="ECO:0000256" key="9">
    <source>
        <dbReference type="SAM" id="MobiDB-lite"/>
    </source>
</evidence>
<dbReference type="Pfam" id="PF13426">
    <property type="entry name" value="PAS_9"/>
    <property type="match status" value="2"/>
</dbReference>
<evidence type="ECO:0000256" key="3">
    <source>
        <dbReference type="ARBA" id="ARBA00022606"/>
    </source>
</evidence>
<evidence type="ECO:0000256" key="6">
    <source>
        <dbReference type="ARBA" id="ARBA00022777"/>
    </source>
</evidence>
<dbReference type="GO" id="GO:0016301">
    <property type="term" value="F:kinase activity"/>
    <property type="evidence" value="ECO:0007669"/>
    <property type="project" value="UniProtKB-KW"/>
</dbReference>
<dbReference type="PROSITE" id="PS50011">
    <property type="entry name" value="PROTEIN_KINASE_DOM"/>
    <property type="match status" value="1"/>
</dbReference>
<dbReference type="PROSITE" id="PS00108">
    <property type="entry name" value="PROTEIN_KINASE_ST"/>
    <property type="match status" value="1"/>
</dbReference>
<dbReference type="Pfam" id="PF00069">
    <property type="entry name" value="Pkinase"/>
    <property type="match status" value="1"/>
</dbReference>
<dbReference type="Gene3D" id="3.30.450.20">
    <property type="entry name" value="PAS domain"/>
    <property type="match status" value="2"/>
</dbReference>
<feature type="region of interest" description="Disordered" evidence="9">
    <location>
        <begin position="797"/>
        <end position="872"/>
    </location>
</feature>
<dbReference type="CDD" id="cd14003">
    <property type="entry name" value="STKc_AMPK-like"/>
    <property type="match status" value="1"/>
</dbReference>
<name>A0ABQ5RZ05_9CHLO</name>
<feature type="domain" description="PAC" evidence="12">
    <location>
        <begin position="132"/>
        <end position="185"/>
    </location>
</feature>
<feature type="compositionally biased region" description="Polar residues" evidence="9">
    <location>
        <begin position="358"/>
        <end position="375"/>
    </location>
</feature>
<feature type="compositionally biased region" description="Low complexity" evidence="9">
    <location>
        <begin position="341"/>
        <end position="356"/>
    </location>
</feature>
<dbReference type="PANTHER" id="PTHR24350">
    <property type="entry name" value="SERINE/THREONINE-PROTEIN KINASE IAL-RELATED"/>
    <property type="match status" value="1"/>
</dbReference>
<dbReference type="InterPro" id="IPR000014">
    <property type="entry name" value="PAS"/>
</dbReference>
<evidence type="ECO:0000259" key="12">
    <source>
        <dbReference type="PROSITE" id="PS50113"/>
    </source>
</evidence>
<feature type="domain" description="Protein kinase" evidence="10">
    <location>
        <begin position="455"/>
        <end position="714"/>
    </location>
</feature>
<dbReference type="InterPro" id="IPR000719">
    <property type="entry name" value="Prot_kinase_dom"/>
</dbReference>
<dbReference type="InterPro" id="IPR030616">
    <property type="entry name" value="Aur-like"/>
</dbReference>
<feature type="compositionally biased region" description="Polar residues" evidence="9">
    <location>
        <begin position="826"/>
        <end position="836"/>
    </location>
</feature>
<organism evidence="13 14">
    <name type="scientific">Volvox africanus</name>
    <dbReference type="NCBI Taxonomy" id="51714"/>
    <lineage>
        <taxon>Eukaryota</taxon>
        <taxon>Viridiplantae</taxon>
        <taxon>Chlorophyta</taxon>
        <taxon>core chlorophytes</taxon>
        <taxon>Chlorophyceae</taxon>
        <taxon>CS clade</taxon>
        <taxon>Chlamydomonadales</taxon>
        <taxon>Volvocaceae</taxon>
        <taxon>Volvox</taxon>
    </lineage>
</organism>
<keyword evidence="1" id="KW-0723">Serine/threonine-protein kinase</keyword>
<dbReference type="InterPro" id="IPR001610">
    <property type="entry name" value="PAC"/>
</dbReference>
<sequence>MSQKPRPLTKAKKFDIKSDNRDNPVEEAVNEDAQPWKNVFRPTCALPAKDNNFILEDEALSATMESVLSSFTVSDPNEEGNPLCYVSPGFLSMTGYTEDECLGRNCKFLQAGKVDPATQESLHSAITERRFMTVEVTNYRKDGRPFENLLSLLPVFSADSASLLHFVGVQCDLDERRRRGETVDDTFVMKWEEQLRSCLSAFAVVDVSGGGSSSASVNGQTQPHPGKPPCGADVSGNSSAGAAPNSSQSTAAVCAVSPGFTALTGYSQSDVVGWNMLCLCGPETAEKDMRKLIISQWTHTPVAVKMLCYKRDGTPFWALVLSCPMSSSVHANGAPGGAPGGSQASGLGGPSQAAGLTSRASTTKPTSGRPNQTVQGVRPGGLGLGLGLFGAMAPGGGAVGGLLSALATGSAHGATTAAAVVPGSGSPGPLVVKYCLCCIIDITGQRLKKLAGGKYVLGKVIGAGAFGLVRIGKNIATEELVAVKGVDATRFRNITEIDQIQEEMSVLSSLKHPNIIRLYDVHFQSNTFFLVMEFAGNGSLVHFMRTHGDPMKHSLDEATAARVFVQMVSALDYCHRRRVIHRDLKPENILMDDHFNLKIADFGLAAVAAPFSGGLTQQCGTPEFTAPEITVGREYDGPSVDIWSMGVILYEALCGTLPFKGATQAALFKAIQRGNFDPLPANISSECKDLVRRMLVVDPQARITMDEILRHPWVTKAVAKNGADGRMANTGLGSSPTKAGSAGIGLYGGNADPPVLLRLQVGNESGLLSVDSGILSASVAAAGTGINGDDLRVGSAARRENSTAGTADMRGIIGARVSDGSGPQRGPTSMALSSPPRTALAGSGPTSPSMGGGPSELPVPGSPMSLSGIPGASDGLHDSVKLVLPAQANRDDPILAALLRHAHVGAETGSQSTSPSRPEDSDDSDLQLQRSGASYSASMLHGGSSGGAPASRRDGATGSRGNVSRSIGGAPSMGGGNLHGQNQSNGKVRGSALLPTLGAVGGTTAGGSVLERRMQDSTRFRSPARTGQAGATGRAAAGMTATMGRPQAGALQQPTSPASPLPSPHTLADGNGRQLPPIQSSRMPGKKASWLTN</sequence>
<dbReference type="InterPro" id="IPR008271">
    <property type="entry name" value="Ser/Thr_kinase_AS"/>
</dbReference>
<keyword evidence="5 8" id="KW-0547">Nucleotide-binding</keyword>
<evidence type="ECO:0000256" key="4">
    <source>
        <dbReference type="ARBA" id="ARBA00022679"/>
    </source>
</evidence>
<evidence type="ECO:0000259" key="10">
    <source>
        <dbReference type="PROSITE" id="PS50011"/>
    </source>
</evidence>
<evidence type="ECO:0000259" key="11">
    <source>
        <dbReference type="PROSITE" id="PS50112"/>
    </source>
</evidence>
<dbReference type="SUPFAM" id="SSF55785">
    <property type="entry name" value="PYP-like sensor domain (PAS domain)"/>
    <property type="match status" value="2"/>
</dbReference>
<protein>
    <submittedName>
        <fullName evidence="13">AMP-activated protein kinase</fullName>
    </submittedName>
</protein>
<feature type="region of interest" description="Disordered" evidence="9">
    <location>
        <begin position="905"/>
        <end position="1093"/>
    </location>
</feature>
<feature type="region of interest" description="Disordered" evidence="9">
    <location>
        <begin position="213"/>
        <end position="243"/>
    </location>
</feature>
<evidence type="ECO:0000256" key="7">
    <source>
        <dbReference type="ARBA" id="ARBA00022840"/>
    </source>
</evidence>
<feature type="compositionally biased region" description="Basic and acidic residues" evidence="9">
    <location>
        <begin position="12"/>
        <end position="24"/>
    </location>
</feature>
<feature type="compositionally biased region" description="Basic and acidic residues" evidence="9">
    <location>
        <begin position="1010"/>
        <end position="1019"/>
    </location>
</feature>
<feature type="region of interest" description="Disordered" evidence="9">
    <location>
        <begin position="1"/>
        <end position="32"/>
    </location>
</feature>
<feature type="compositionally biased region" description="Low complexity" evidence="9">
    <location>
        <begin position="1024"/>
        <end position="1045"/>
    </location>
</feature>
<keyword evidence="6 13" id="KW-0418">Kinase</keyword>
<dbReference type="PROSITE" id="PS00107">
    <property type="entry name" value="PROTEIN_KINASE_ATP"/>
    <property type="match status" value="1"/>
</dbReference>
<dbReference type="InterPro" id="IPR017441">
    <property type="entry name" value="Protein_kinase_ATP_BS"/>
</dbReference>
<evidence type="ECO:0000256" key="8">
    <source>
        <dbReference type="PROSITE-ProRule" id="PRU10141"/>
    </source>
</evidence>
<dbReference type="PROSITE" id="PS50112">
    <property type="entry name" value="PAS"/>
    <property type="match status" value="1"/>
</dbReference>
<dbReference type="InterPro" id="IPR011009">
    <property type="entry name" value="Kinase-like_dom_sf"/>
</dbReference>
<accession>A0ABQ5RZ05</accession>
<keyword evidence="3" id="KW-0716">Sensory transduction</keyword>
<dbReference type="CDD" id="cd00130">
    <property type="entry name" value="PAS"/>
    <property type="match status" value="2"/>
</dbReference>
<evidence type="ECO:0000256" key="2">
    <source>
        <dbReference type="ARBA" id="ARBA00022543"/>
    </source>
</evidence>
<dbReference type="SMART" id="SM00086">
    <property type="entry name" value="PAC"/>
    <property type="match status" value="1"/>
</dbReference>
<keyword evidence="7 8" id="KW-0067">ATP-binding</keyword>
<evidence type="ECO:0000256" key="5">
    <source>
        <dbReference type="ARBA" id="ARBA00022741"/>
    </source>
</evidence>
<reference evidence="13 14" key="1">
    <citation type="journal article" date="2023" name="IScience">
        <title>Expanded male sex-determining region conserved during the evolution of homothallism in the green alga Volvox.</title>
        <authorList>
            <person name="Yamamoto K."/>
            <person name="Matsuzaki R."/>
            <person name="Mahakham W."/>
            <person name="Heman W."/>
            <person name="Sekimoto H."/>
            <person name="Kawachi M."/>
            <person name="Minakuchi Y."/>
            <person name="Toyoda A."/>
            <person name="Nozaki H."/>
        </authorList>
    </citation>
    <scope>NUCLEOTIDE SEQUENCE [LARGE SCALE GENOMIC DNA]</scope>
    <source>
        <strain evidence="13 14">NIES-4468</strain>
    </source>
</reference>
<dbReference type="Proteomes" id="UP001165090">
    <property type="component" value="Unassembled WGS sequence"/>
</dbReference>
<feature type="binding site" evidence="8">
    <location>
        <position position="484"/>
    </location>
    <ligand>
        <name>ATP</name>
        <dbReference type="ChEBI" id="CHEBI:30616"/>
    </ligand>
</feature>
<proteinExistence type="predicted"/>
<dbReference type="EMBL" id="BSDZ01000014">
    <property type="protein sequence ID" value="GLI62865.1"/>
    <property type="molecule type" value="Genomic_DNA"/>
</dbReference>
<dbReference type="Gene3D" id="1.10.510.10">
    <property type="entry name" value="Transferase(Phosphotransferase) domain 1"/>
    <property type="match status" value="1"/>
</dbReference>
<dbReference type="InterPro" id="IPR035965">
    <property type="entry name" value="PAS-like_dom_sf"/>
</dbReference>
<dbReference type="SUPFAM" id="SSF56112">
    <property type="entry name" value="Protein kinase-like (PK-like)"/>
    <property type="match status" value="1"/>
</dbReference>
<evidence type="ECO:0000313" key="14">
    <source>
        <dbReference type="Proteomes" id="UP001165090"/>
    </source>
</evidence>
<keyword evidence="2" id="KW-0675">Receptor</keyword>
<comment type="caution">
    <text evidence="13">The sequence shown here is derived from an EMBL/GenBank/DDBJ whole genome shotgun (WGS) entry which is preliminary data.</text>
</comment>
<keyword evidence="4" id="KW-0808">Transferase</keyword>
<dbReference type="InterPro" id="IPR000700">
    <property type="entry name" value="PAS-assoc_C"/>
</dbReference>
<gene>
    <name evidence="13" type="primary">AMPKR1</name>
    <name evidence="13" type="ORF">VaNZ11_005598</name>
</gene>
<keyword evidence="2" id="KW-0600">Photoreceptor protein</keyword>
<dbReference type="SMART" id="SM00220">
    <property type="entry name" value="S_TKc"/>
    <property type="match status" value="1"/>
</dbReference>
<keyword evidence="2" id="KW-0157">Chromophore</keyword>
<dbReference type="PROSITE" id="PS50113">
    <property type="entry name" value="PAC"/>
    <property type="match status" value="1"/>
</dbReference>